<dbReference type="HAMAP" id="MF_00795">
    <property type="entry name" value="CutC"/>
    <property type="match status" value="1"/>
</dbReference>
<name>A0ABS3WH63_9BACL</name>
<dbReference type="SUPFAM" id="SSF110395">
    <property type="entry name" value="CutC-like"/>
    <property type="match status" value="1"/>
</dbReference>
<dbReference type="EMBL" id="JAGGDJ010000037">
    <property type="protein sequence ID" value="MBO7747627.1"/>
    <property type="molecule type" value="Genomic_DNA"/>
</dbReference>
<dbReference type="RefSeq" id="WP_208850272.1">
    <property type="nucleotide sequence ID" value="NZ_JAGGDJ010000037.1"/>
</dbReference>
<feature type="non-terminal residue" evidence="3">
    <location>
        <position position="219"/>
    </location>
</feature>
<organism evidence="3 4">
    <name type="scientific">Paenibacillus artemisiicola</name>
    <dbReference type="NCBI Taxonomy" id="1172618"/>
    <lineage>
        <taxon>Bacteria</taxon>
        <taxon>Bacillati</taxon>
        <taxon>Bacillota</taxon>
        <taxon>Bacilli</taxon>
        <taxon>Bacillales</taxon>
        <taxon>Paenibacillaceae</taxon>
        <taxon>Paenibacillus</taxon>
    </lineage>
</organism>
<comment type="caution">
    <text evidence="3">The sequence shown here is derived from an EMBL/GenBank/DDBJ whole genome shotgun (WGS) entry which is preliminary data.</text>
</comment>
<protein>
    <recommendedName>
        <fullName evidence="2">Copper homeostasis protein cutC homolog</fullName>
    </recommendedName>
</protein>
<evidence type="ECO:0000256" key="2">
    <source>
        <dbReference type="ARBA" id="ARBA00019014"/>
    </source>
</evidence>
<dbReference type="PANTHER" id="PTHR12598">
    <property type="entry name" value="COPPER HOMEOSTASIS PROTEIN CUTC"/>
    <property type="match status" value="1"/>
</dbReference>
<proteinExistence type="inferred from homology"/>
<dbReference type="InterPro" id="IPR005627">
    <property type="entry name" value="CutC-like"/>
</dbReference>
<sequence length="219" mass="23250">MLLEVIALTPEDAAIAAAHGADRVEFVSAMEEGGLTPAAADVEQAAAEAGIPVHVMIRSHSRSFDYDEADMKRMMRDMRSLRLAGASAFVLGTLTPARTVDEEKLKRLLDAADGLPVTFHRAFDETRDLEEAYETLARYPLIRAVLTSGGMPSVLEAGREIARLVRLAGAAGPAVMAGSGLTPETAAGFARETGVRAVHFGSGVRRGGRQAEPLDPARL</sequence>
<comment type="similarity">
    <text evidence="1">Belongs to the CutC family.</text>
</comment>
<evidence type="ECO:0000256" key="1">
    <source>
        <dbReference type="ARBA" id="ARBA00007768"/>
    </source>
</evidence>
<keyword evidence="4" id="KW-1185">Reference proteome</keyword>
<dbReference type="PANTHER" id="PTHR12598:SF0">
    <property type="entry name" value="COPPER HOMEOSTASIS PROTEIN CUTC HOMOLOG"/>
    <property type="match status" value="1"/>
</dbReference>
<dbReference type="InterPro" id="IPR036822">
    <property type="entry name" value="CutC-like_dom_sf"/>
</dbReference>
<dbReference type="Pfam" id="PF03932">
    <property type="entry name" value="CutC"/>
    <property type="match status" value="1"/>
</dbReference>
<gene>
    <name evidence="3" type="ORF">I8J29_25905</name>
</gene>
<evidence type="ECO:0000313" key="3">
    <source>
        <dbReference type="EMBL" id="MBO7747627.1"/>
    </source>
</evidence>
<reference evidence="3 4" key="1">
    <citation type="submission" date="2021-03" db="EMBL/GenBank/DDBJ databases">
        <title>Paenibacillus artemisicola MWE-103 whole genome sequence.</title>
        <authorList>
            <person name="Ham Y.J."/>
        </authorList>
    </citation>
    <scope>NUCLEOTIDE SEQUENCE [LARGE SCALE GENOMIC DNA]</scope>
    <source>
        <strain evidence="3 4">MWE-103</strain>
    </source>
</reference>
<dbReference type="Proteomes" id="UP000670947">
    <property type="component" value="Unassembled WGS sequence"/>
</dbReference>
<evidence type="ECO:0000313" key="4">
    <source>
        <dbReference type="Proteomes" id="UP000670947"/>
    </source>
</evidence>
<accession>A0ABS3WH63</accession>
<dbReference type="Gene3D" id="3.20.20.380">
    <property type="entry name" value="Copper homeostasis (CutC) domain"/>
    <property type="match status" value="1"/>
</dbReference>